<comment type="caution">
    <text evidence="2">The sequence shown here is derived from an EMBL/GenBank/DDBJ whole genome shotgun (WGS) entry which is preliminary data.</text>
</comment>
<gene>
    <name evidence="2" type="ORF">A2519_05325</name>
</gene>
<protein>
    <recommendedName>
        <fullName evidence="1">ATPase AAA-3 domain-containing protein</fullName>
    </recommendedName>
</protein>
<dbReference type="AlphaFoldDB" id="A0A1F7FFZ5"/>
<dbReference type="InterPro" id="IPR011703">
    <property type="entry name" value="ATPase_AAA-3"/>
</dbReference>
<feature type="domain" description="ATPase AAA-3" evidence="1">
    <location>
        <begin position="24"/>
        <end position="155"/>
    </location>
</feature>
<evidence type="ECO:0000313" key="3">
    <source>
        <dbReference type="Proteomes" id="UP000179243"/>
    </source>
</evidence>
<reference evidence="2 3" key="1">
    <citation type="journal article" date="2016" name="Nat. Commun.">
        <title>Thousands of microbial genomes shed light on interconnected biogeochemical processes in an aquifer system.</title>
        <authorList>
            <person name="Anantharaman K."/>
            <person name="Brown C.T."/>
            <person name="Hug L.A."/>
            <person name="Sharon I."/>
            <person name="Castelle C.J."/>
            <person name="Probst A.J."/>
            <person name="Thomas B.C."/>
            <person name="Singh A."/>
            <person name="Wilkins M.J."/>
            <person name="Karaoz U."/>
            <person name="Brodie E.L."/>
            <person name="Williams K.H."/>
            <person name="Hubbard S.S."/>
            <person name="Banfield J.F."/>
        </authorList>
    </citation>
    <scope>NUCLEOTIDE SEQUENCE [LARGE SCALE GENOMIC DNA]</scope>
</reference>
<sequence length="326" mass="36663">MHIVKVGRPLKKLIAAAYKARQPVLLVGKHGLGKSEIFKEVAAELKIEAKVIDLSIIEPVDLAGLPMIDQIEKVMKYAQPASLPSDKNGKGIILFEELNRVPKDLQAACLQICTERKFNSYELPDGWIPCAAVNPVTDEYDTDQLDAALMSRFMVVYIEADADEWIMWARANKVHEVVIAYLEKDRKAINDPDLSPRTLFYTSRFILSNQKIDDDTLLSGIVGLAGEKHGSAIFRMLKKKDIDHLTIKDILTNPTKSADTIIMIVEKRRTDRLSDIMSIILQYVKSGKSPSKDQHVNLLAFIALLPEQKQKEIRSFCKGCGFQTKK</sequence>
<dbReference type="EMBL" id="MFYX01000055">
    <property type="protein sequence ID" value="OGK05511.1"/>
    <property type="molecule type" value="Genomic_DNA"/>
</dbReference>
<dbReference type="Pfam" id="PF07726">
    <property type="entry name" value="AAA_3"/>
    <property type="match status" value="1"/>
</dbReference>
<dbReference type="InterPro" id="IPR027417">
    <property type="entry name" value="P-loop_NTPase"/>
</dbReference>
<accession>A0A1F7FFZ5</accession>
<dbReference type="GO" id="GO:0016887">
    <property type="term" value="F:ATP hydrolysis activity"/>
    <property type="evidence" value="ECO:0007669"/>
    <property type="project" value="InterPro"/>
</dbReference>
<name>A0A1F7FFZ5_UNCRA</name>
<proteinExistence type="predicted"/>
<dbReference type="GO" id="GO:0005524">
    <property type="term" value="F:ATP binding"/>
    <property type="evidence" value="ECO:0007669"/>
    <property type="project" value="InterPro"/>
</dbReference>
<dbReference type="Proteomes" id="UP000179243">
    <property type="component" value="Unassembled WGS sequence"/>
</dbReference>
<dbReference type="SUPFAM" id="SSF52540">
    <property type="entry name" value="P-loop containing nucleoside triphosphate hydrolases"/>
    <property type="match status" value="1"/>
</dbReference>
<evidence type="ECO:0000313" key="2">
    <source>
        <dbReference type="EMBL" id="OGK05511.1"/>
    </source>
</evidence>
<organism evidence="2 3">
    <name type="scientific">Candidatus Raymondbacteria bacterium RIFOXYD12_FULL_49_13</name>
    <dbReference type="NCBI Taxonomy" id="1817890"/>
    <lineage>
        <taxon>Bacteria</taxon>
        <taxon>Raymondiibacteriota</taxon>
    </lineage>
</organism>
<evidence type="ECO:0000259" key="1">
    <source>
        <dbReference type="Pfam" id="PF07726"/>
    </source>
</evidence>
<dbReference type="Gene3D" id="3.40.50.300">
    <property type="entry name" value="P-loop containing nucleotide triphosphate hydrolases"/>
    <property type="match status" value="1"/>
</dbReference>